<keyword evidence="3" id="KW-1185">Reference proteome</keyword>
<dbReference type="EMBL" id="FP565176">
    <property type="protein sequence ID" value="CBA17177.1"/>
    <property type="molecule type" value="Genomic_DNA"/>
</dbReference>
<dbReference type="Gene3D" id="3.40.50.720">
    <property type="entry name" value="NAD(P)-binding Rossmann-like Domain"/>
    <property type="match status" value="1"/>
</dbReference>
<evidence type="ECO:0000313" key="2">
    <source>
        <dbReference type="EMBL" id="CBA17177.1"/>
    </source>
</evidence>
<dbReference type="InterPro" id="IPR036291">
    <property type="entry name" value="NAD(P)-bd_dom_sf"/>
</dbReference>
<dbReference type="STRING" id="380358.XALC_2700"/>
<dbReference type="Pfam" id="PF01370">
    <property type="entry name" value="Epimerase"/>
    <property type="match status" value="1"/>
</dbReference>
<dbReference type="eggNOG" id="COG0451">
    <property type="taxonomic scope" value="Bacteria"/>
</dbReference>
<evidence type="ECO:0000259" key="1">
    <source>
        <dbReference type="Pfam" id="PF01370"/>
    </source>
</evidence>
<evidence type="ECO:0000313" key="3">
    <source>
        <dbReference type="Proteomes" id="UP000001890"/>
    </source>
</evidence>
<gene>
    <name evidence="2" type="ordered locus">XALc_2700</name>
</gene>
<dbReference type="Proteomes" id="UP000001890">
    <property type="component" value="Chromosome"/>
</dbReference>
<dbReference type="InterPro" id="IPR001509">
    <property type="entry name" value="Epimerase_deHydtase"/>
</dbReference>
<dbReference type="OrthoDB" id="1247029at2"/>
<dbReference type="KEGG" id="xal:XALC_2700"/>
<accession>D2UFL6</accession>
<dbReference type="RefSeq" id="WP_012917170.1">
    <property type="nucleotide sequence ID" value="NC_013722.1"/>
</dbReference>
<organism evidence="2 3">
    <name type="scientific">Xanthomonas albilineans (strain GPE PC73 / CFBP 7063)</name>
    <dbReference type="NCBI Taxonomy" id="380358"/>
    <lineage>
        <taxon>Bacteria</taxon>
        <taxon>Pseudomonadati</taxon>
        <taxon>Pseudomonadota</taxon>
        <taxon>Gammaproteobacteria</taxon>
        <taxon>Lysobacterales</taxon>
        <taxon>Lysobacteraceae</taxon>
        <taxon>Xanthomonas</taxon>
    </lineage>
</organism>
<proteinExistence type="predicted"/>
<feature type="domain" description="NAD-dependent epimerase/dehydratase" evidence="1">
    <location>
        <begin position="28"/>
        <end position="153"/>
    </location>
</feature>
<dbReference type="AlphaFoldDB" id="D2UFL6"/>
<dbReference type="SUPFAM" id="SSF51735">
    <property type="entry name" value="NAD(P)-binding Rossmann-fold domains"/>
    <property type="match status" value="1"/>
</dbReference>
<sequence>MIVGNGLLASAFDPKTVEMLDATIFASGVSNSNETDHACYAREERLLSEHLDSTHGTFVYFSTCSIADPDRGSGMYARHKKHMEDRVAKQDNYLILRLPQVVGNTQNPNTLTNFLANRISQGATIPLWSRAIRCLVDVEHVAAITLELLRQPRPIRLLADIAPPEVVTMPSLVDMLESAMGIGTERQLIDREGGSHPDPSLMLSLSPGLGLDISSGYTDRLLRKYYGRSDAL</sequence>
<dbReference type="PATRIC" id="fig|29447.3.peg.2662"/>
<protein>
    <recommendedName>
        <fullName evidence="1">NAD-dependent epimerase/dehydratase domain-containing protein</fullName>
    </recommendedName>
</protein>
<name>D2UFL6_XANAP</name>
<reference evidence="2 3" key="1">
    <citation type="journal article" date="2009" name="BMC Genomics">
        <title>The complete genome sequence of Xanthomonas albilineans provides new insights into the reductive genome evolution of the xylem-limited Xanthomonadaceae.</title>
        <authorList>
            <person name="Pieretti I."/>
            <person name="Royer M."/>
            <person name="Barbe V."/>
            <person name="Carrere S."/>
            <person name="Koebnik R."/>
            <person name="Cociancich S."/>
            <person name="Couloux A."/>
            <person name="Darrasse A."/>
            <person name="Gouzy J."/>
            <person name="Jacques M.A."/>
            <person name="Lauber E."/>
            <person name="Manceau C."/>
            <person name="Mangenot S."/>
            <person name="Poussier S."/>
            <person name="Segurens B."/>
            <person name="Szurek B."/>
            <person name="Verdier V."/>
            <person name="Arlat M."/>
            <person name="Rott P."/>
        </authorList>
    </citation>
    <scope>NUCLEOTIDE SEQUENCE [LARGE SCALE GENOMIC DNA]</scope>
    <source>
        <strain evidence="3">GPE PC73 / CFBP 7063</strain>
    </source>
</reference>
<dbReference type="GeneID" id="57878006"/>